<gene>
    <name evidence="1" type="ORF">TeGR_g12279</name>
</gene>
<comment type="caution">
    <text evidence="1">The sequence shown here is derived from an EMBL/GenBank/DDBJ whole genome shotgun (WGS) entry which is preliminary data.</text>
</comment>
<name>A0ABQ6MGQ8_9STRA</name>
<keyword evidence="2" id="KW-1185">Reference proteome</keyword>
<protein>
    <submittedName>
        <fullName evidence="1">Uncharacterized protein</fullName>
    </submittedName>
</protein>
<feature type="non-terminal residue" evidence="1">
    <location>
        <position position="374"/>
    </location>
</feature>
<accession>A0ABQ6MGQ8</accession>
<dbReference type="Proteomes" id="UP001165060">
    <property type="component" value="Unassembled WGS sequence"/>
</dbReference>
<proteinExistence type="predicted"/>
<reference evidence="1 2" key="1">
    <citation type="journal article" date="2023" name="Commun. Biol.">
        <title>Genome analysis of Parmales, the sister group of diatoms, reveals the evolutionary specialization of diatoms from phago-mixotrophs to photoautotrophs.</title>
        <authorList>
            <person name="Ban H."/>
            <person name="Sato S."/>
            <person name="Yoshikawa S."/>
            <person name="Yamada K."/>
            <person name="Nakamura Y."/>
            <person name="Ichinomiya M."/>
            <person name="Sato N."/>
            <person name="Blanc-Mathieu R."/>
            <person name="Endo H."/>
            <person name="Kuwata A."/>
            <person name="Ogata H."/>
        </authorList>
    </citation>
    <scope>NUCLEOTIDE SEQUENCE [LARGE SCALE GENOMIC DNA]</scope>
</reference>
<evidence type="ECO:0000313" key="1">
    <source>
        <dbReference type="EMBL" id="GMI26042.1"/>
    </source>
</evidence>
<evidence type="ECO:0000313" key="2">
    <source>
        <dbReference type="Proteomes" id="UP001165060"/>
    </source>
</evidence>
<feature type="non-terminal residue" evidence="1">
    <location>
        <position position="1"/>
    </location>
</feature>
<organism evidence="1 2">
    <name type="scientific">Tetraparma gracilis</name>
    <dbReference type="NCBI Taxonomy" id="2962635"/>
    <lineage>
        <taxon>Eukaryota</taxon>
        <taxon>Sar</taxon>
        <taxon>Stramenopiles</taxon>
        <taxon>Ochrophyta</taxon>
        <taxon>Bolidophyceae</taxon>
        <taxon>Parmales</taxon>
        <taxon>Triparmaceae</taxon>
        <taxon>Tetraparma</taxon>
    </lineage>
</organism>
<dbReference type="EMBL" id="BRYB01005564">
    <property type="protein sequence ID" value="GMI26042.1"/>
    <property type="molecule type" value="Genomic_DNA"/>
</dbReference>
<sequence>PLPQVMSRSPPGAIIFVAAREFVAGIIHVCYQSHVPPIDAFTIGTLFEKIHANNEDVREMFEASCASDQSDPFCRFHSLTAEAFHAAVSALTSAPSFNLSIHLSLPSPSPDLPLLACPVYSVLSHSSPSTAPVFLSPACVALALHSLTHPGVEPDVRDALARSLSLSLSRHPDFAREVFTVKGVVAVAHRVLQLCASADARESLQRIVTVALGTDHYDAIEQVVRGVETWWGGSRDGGGEITARMCGELPRIVSAHREAGREAQAQKYVEVASKAVMAVVKSVGSSGDGGSDQITSMTVSMRCLTKFCLALGVLSKAPQGLGAACSKLLERFCADLEADERFVAAVRAAAVLPVVSAIRGSGYVKGAVKADASQ</sequence>